<dbReference type="EMBL" id="LT671825">
    <property type="protein sequence ID" value="SHO79198.1"/>
    <property type="molecule type" value="Genomic_DNA"/>
</dbReference>
<protein>
    <submittedName>
        <fullName evidence="2">Uncharacterized protein</fullName>
    </submittedName>
</protein>
<organism evidence="2 3">
    <name type="scientific">Malassezia sympodialis (strain ATCC 42132)</name>
    <name type="common">Atopic eczema-associated yeast</name>
    <dbReference type="NCBI Taxonomy" id="1230383"/>
    <lineage>
        <taxon>Eukaryota</taxon>
        <taxon>Fungi</taxon>
        <taxon>Dikarya</taxon>
        <taxon>Basidiomycota</taxon>
        <taxon>Ustilaginomycotina</taxon>
        <taxon>Malasseziomycetes</taxon>
        <taxon>Malasseziales</taxon>
        <taxon>Malasseziaceae</taxon>
        <taxon>Malassezia</taxon>
    </lineage>
</organism>
<name>A0A1M8A9V0_MALS4</name>
<gene>
    <name evidence="2" type="ORF">MSYG_3547</name>
</gene>
<evidence type="ECO:0000256" key="1">
    <source>
        <dbReference type="SAM" id="SignalP"/>
    </source>
</evidence>
<dbReference type="AlphaFoldDB" id="A0A1M8A9V0"/>
<evidence type="ECO:0000313" key="2">
    <source>
        <dbReference type="EMBL" id="SHO79198.1"/>
    </source>
</evidence>
<keyword evidence="3" id="KW-1185">Reference proteome</keyword>
<dbReference type="OrthoDB" id="3344425at2759"/>
<reference evidence="3" key="1">
    <citation type="journal article" date="2017" name="Nucleic Acids Res.">
        <title>Proteogenomics produces comprehensive and highly accurate protein-coding gene annotation in a complete genome assembly of Malassezia sympodialis.</title>
        <authorList>
            <person name="Zhu Y."/>
            <person name="Engstroem P.G."/>
            <person name="Tellgren-Roth C."/>
            <person name="Baudo C.D."/>
            <person name="Kennell J.C."/>
            <person name="Sun S."/>
            <person name="Billmyre R.B."/>
            <person name="Schroeder M.S."/>
            <person name="Andersson A."/>
            <person name="Holm T."/>
            <person name="Sigurgeirsson B."/>
            <person name="Wu G."/>
            <person name="Sankaranarayanan S.R."/>
            <person name="Siddharthan R."/>
            <person name="Sanyal K."/>
            <person name="Lundeberg J."/>
            <person name="Nystedt B."/>
            <person name="Boekhout T."/>
            <person name="Dawson T.L. Jr."/>
            <person name="Heitman J."/>
            <person name="Scheynius A."/>
            <person name="Lehtioe J."/>
        </authorList>
    </citation>
    <scope>NUCLEOTIDE SEQUENCE [LARGE SCALE GENOMIC DNA]</scope>
    <source>
        <strain evidence="3">ATCC 42132</strain>
    </source>
</reference>
<keyword evidence="1" id="KW-0732">Signal</keyword>
<dbReference type="OMA" id="GNCAKSI"/>
<feature type="signal peptide" evidence="1">
    <location>
        <begin position="1"/>
        <end position="18"/>
    </location>
</feature>
<accession>A0A1M8A9V0</accession>
<dbReference type="VEuPathDB" id="FungiDB:MSYG_3547"/>
<dbReference type="Proteomes" id="UP000186303">
    <property type="component" value="Chromosome 5"/>
</dbReference>
<sequence>MYKSIVFFAAVLATAVAASDRVSVKGYTADVKDVDFSCKFGSGDILKACGKCAQSITECATASNKTRTSVCVKDISSFAGDCGGCAVDILECL</sequence>
<proteinExistence type="predicted"/>
<feature type="chain" id="PRO_5012703675" evidence="1">
    <location>
        <begin position="19"/>
        <end position="93"/>
    </location>
</feature>
<evidence type="ECO:0000313" key="3">
    <source>
        <dbReference type="Proteomes" id="UP000186303"/>
    </source>
</evidence>